<evidence type="ECO:0008006" key="3">
    <source>
        <dbReference type="Google" id="ProtNLM"/>
    </source>
</evidence>
<protein>
    <recommendedName>
        <fullName evidence="3">Reverse transcriptase domain-containing protein</fullName>
    </recommendedName>
</protein>
<organism evidence="1 2">
    <name type="scientific">Punica granatum</name>
    <name type="common">Pomegranate</name>
    <dbReference type="NCBI Taxonomy" id="22663"/>
    <lineage>
        <taxon>Eukaryota</taxon>
        <taxon>Viridiplantae</taxon>
        <taxon>Streptophyta</taxon>
        <taxon>Embryophyta</taxon>
        <taxon>Tracheophyta</taxon>
        <taxon>Spermatophyta</taxon>
        <taxon>Magnoliopsida</taxon>
        <taxon>eudicotyledons</taxon>
        <taxon>Gunneridae</taxon>
        <taxon>Pentapetalae</taxon>
        <taxon>rosids</taxon>
        <taxon>malvids</taxon>
        <taxon>Myrtales</taxon>
        <taxon>Lythraceae</taxon>
        <taxon>Punica</taxon>
    </lineage>
</organism>
<dbReference type="AlphaFoldDB" id="A0A2I0KXQ4"/>
<dbReference type="STRING" id="22663.A0A2I0KXQ4"/>
<gene>
    <name evidence="1" type="ORF">CRG98_006386</name>
</gene>
<sequence length="122" mass="13682">MRQKRAKSTIKVLYNGDEQRIERPADIAKEAVDFYEKLLGTTDPQTNGGEVSQIEQLLNFQLTSAQAASLIQPVSEEEIKRALWSMDGNKAPGPDGYSSHFFKTSWHIVGKDFSSAILKFFS</sequence>
<comment type="caution">
    <text evidence="1">The sequence shown here is derived from an EMBL/GenBank/DDBJ whole genome shotgun (WGS) entry which is preliminary data.</text>
</comment>
<keyword evidence="2" id="KW-1185">Reference proteome</keyword>
<accession>A0A2I0KXQ4</accession>
<name>A0A2I0KXQ4_PUNGR</name>
<reference evidence="1 2" key="1">
    <citation type="submission" date="2017-11" db="EMBL/GenBank/DDBJ databases">
        <title>De-novo sequencing of pomegranate (Punica granatum L.) genome.</title>
        <authorList>
            <person name="Akparov Z."/>
            <person name="Amiraslanov A."/>
            <person name="Hajiyeva S."/>
            <person name="Abbasov M."/>
            <person name="Kaur K."/>
            <person name="Hamwieh A."/>
            <person name="Solovyev V."/>
            <person name="Salamov A."/>
            <person name="Braich B."/>
            <person name="Kosarev P."/>
            <person name="Mahmoud A."/>
            <person name="Hajiyev E."/>
            <person name="Babayeva S."/>
            <person name="Izzatullayeva V."/>
            <person name="Mammadov A."/>
            <person name="Mammadov A."/>
            <person name="Sharifova S."/>
            <person name="Ojaghi J."/>
            <person name="Eynullazada K."/>
            <person name="Bayramov B."/>
            <person name="Abdulazimova A."/>
            <person name="Shahmuradov I."/>
        </authorList>
    </citation>
    <scope>NUCLEOTIDE SEQUENCE [LARGE SCALE GENOMIC DNA]</scope>
    <source>
        <strain evidence="2">cv. AG2017</strain>
        <tissue evidence="1">Leaf</tissue>
    </source>
</reference>
<evidence type="ECO:0000313" key="2">
    <source>
        <dbReference type="Proteomes" id="UP000233551"/>
    </source>
</evidence>
<proteinExistence type="predicted"/>
<evidence type="ECO:0000313" key="1">
    <source>
        <dbReference type="EMBL" id="PKI73251.1"/>
    </source>
</evidence>
<dbReference type="EMBL" id="PGOL01000281">
    <property type="protein sequence ID" value="PKI73251.1"/>
    <property type="molecule type" value="Genomic_DNA"/>
</dbReference>
<dbReference type="Proteomes" id="UP000233551">
    <property type="component" value="Unassembled WGS sequence"/>
</dbReference>